<dbReference type="Proteomes" id="UP000472275">
    <property type="component" value="Chromosome 17"/>
</dbReference>
<dbReference type="PANTHER" id="PTHR47647:SF2">
    <property type="entry name" value="C-TYPE LECTIN DOMAIN FAMILY 12 MEMBER A"/>
    <property type="match status" value="1"/>
</dbReference>
<keyword evidence="7 13" id="KW-1133">Transmembrane helix</keyword>
<feature type="compositionally biased region" description="Basic and acidic residues" evidence="12">
    <location>
        <begin position="18"/>
        <end position="32"/>
    </location>
</feature>
<keyword evidence="6" id="KW-0735">Signal-anchor</keyword>
<keyword evidence="10" id="KW-0675">Receptor</keyword>
<dbReference type="AlphaFoldDB" id="A0A663EE47"/>
<organism evidence="15 16">
    <name type="scientific">Aquila chrysaetos chrysaetos</name>
    <dbReference type="NCBI Taxonomy" id="223781"/>
    <lineage>
        <taxon>Eukaryota</taxon>
        <taxon>Metazoa</taxon>
        <taxon>Chordata</taxon>
        <taxon>Craniata</taxon>
        <taxon>Vertebrata</taxon>
        <taxon>Euteleostomi</taxon>
        <taxon>Archelosauria</taxon>
        <taxon>Archosauria</taxon>
        <taxon>Dinosauria</taxon>
        <taxon>Saurischia</taxon>
        <taxon>Theropoda</taxon>
        <taxon>Coelurosauria</taxon>
        <taxon>Aves</taxon>
        <taxon>Neognathae</taxon>
        <taxon>Neoaves</taxon>
        <taxon>Telluraves</taxon>
        <taxon>Accipitrimorphae</taxon>
        <taxon>Accipitriformes</taxon>
        <taxon>Accipitridae</taxon>
        <taxon>Accipitrinae</taxon>
        <taxon>Aquila</taxon>
    </lineage>
</organism>
<reference evidence="15" key="1">
    <citation type="submission" date="2025-08" db="UniProtKB">
        <authorList>
            <consortium name="Ensembl"/>
        </authorList>
    </citation>
    <scope>IDENTIFICATION</scope>
</reference>
<evidence type="ECO:0000256" key="3">
    <source>
        <dbReference type="ARBA" id="ARBA00022553"/>
    </source>
</evidence>
<keyword evidence="16" id="KW-1185">Reference proteome</keyword>
<dbReference type="Gene3D" id="3.10.100.10">
    <property type="entry name" value="Mannose-Binding Protein A, subunit A"/>
    <property type="match status" value="1"/>
</dbReference>
<gene>
    <name evidence="15" type="primary">LOC115352400</name>
</gene>
<evidence type="ECO:0000256" key="13">
    <source>
        <dbReference type="SAM" id="Phobius"/>
    </source>
</evidence>
<keyword evidence="2" id="KW-1003">Cell membrane</keyword>
<evidence type="ECO:0000256" key="8">
    <source>
        <dbReference type="ARBA" id="ARBA00023136"/>
    </source>
</evidence>
<dbReference type="InterPro" id="IPR001304">
    <property type="entry name" value="C-type_lectin-like"/>
</dbReference>
<dbReference type="InterPro" id="IPR033992">
    <property type="entry name" value="NKR-like_CTLD"/>
</dbReference>
<keyword evidence="5" id="KW-0430">Lectin</keyword>
<evidence type="ECO:0000256" key="4">
    <source>
        <dbReference type="ARBA" id="ARBA00022692"/>
    </source>
</evidence>
<name>A0A663EE47_AQUCH</name>
<feature type="transmembrane region" description="Helical" evidence="13">
    <location>
        <begin position="46"/>
        <end position="70"/>
    </location>
</feature>
<evidence type="ECO:0000256" key="11">
    <source>
        <dbReference type="ARBA" id="ARBA00023180"/>
    </source>
</evidence>
<dbReference type="InterPro" id="IPR042916">
    <property type="entry name" value="CLEC12A/B"/>
</dbReference>
<proteinExistence type="predicted"/>
<evidence type="ECO:0000313" key="16">
    <source>
        <dbReference type="Proteomes" id="UP000472275"/>
    </source>
</evidence>
<protein>
    <submittedName>
        <fullName evidence="15">C-type lectin domain family 12 member A-like</fullName>
    </submittedName>
</protein>
<evidence type="ECO:0000256" key="6">
    <source>
        <dbReference type="ARBA" id="ARBA00022968"/>
    </source>
</evidence>
<accession>A0A663EE47</accession>
<dbReference type="SMART" id="SM00034">
    <property type="entry name" value="CLECT"/>
    <property type="match status" value="1"/>
</dbReference>
<evidence type="ECO:0000256" key="5">
    <source>
        <dbReference type="ARBA" id="ARBA00022734"/>
    </source>
</evidence>
<dbReference type="GO" id="GO:0030545">
    <property type="term" value="F:signaling receptor regulator activity"/>
    <property type="evidence" value="ECO:0007669"/>
    <property type="project" value="InterPro"/>
</dbReference>
<dbReference type="SUPFAM" id="SSF56436">
    <property type="entry name" value="C-type lectin-like"/>
    <property type="match status" value="1"/>
</dbReference>
<keyword evidence="8 13" id="KW-0472">Membrane</keyword>
<reference evidence="15" key="2">
    <citation type="submission" date="2025-09" db="UniProtKB">
        <authorList>
            <consortium name="Ensembl"/>
        </authorList>
    </citation>
    <scope>IDENTIFICATION</scope>
</reference>
<dbReference type="Pfam" id="PF00059">
    <property type="entry name" value="Lectin_C"/>
    <property type="match status" value="1"/>
</dbReference>
<dbReference type="InterPro" id="IPR016186">
    <property type="entry name" value="C-type_lectin-like/link_sf"/>
</dbReference>
<dbReference type="PANTHER" id="PTHR47647">
    <property type="entry name" value="C-TYPE LECTIN DOMAIN FAMILY 12 MEMBER B"/>
    <property type="match status" value="1"/>
</dbReference>
<evidence type="ECO:0000256" key="2">
    <source>
        <dbReference type="ARBA" id="ARBA00022475"/>
    </source>
</evidence>
<evidence type="ECO:0000259" key="14">
    <source>
        <dbReference type="PROSITE" id="PS50041"/>
    </source>
</evidence>
<keyword evidence="3" id="KW-0597">Phosphoprotein</keyword>
<sequence length="275" mass="32028">MTEEVTYANLKFENSHELDNITKPEDTKKKEFLPGPSTSSRSCWPVVPILLTLCLALLMALVTLAVLCAISCSAENRQPGKPVFQIPKDYRKQLRDLNMTKNELHANFSNTLQAIGNQLCLEGEKNLKNNGQNCVLCPANWKWEGGDTCYYHSKTTKSWEESHQFCSSQNSTLLLIKEQAKLSLVQKFPRTSYWLGLIFRPQQRIWYWTDNTALTEEQKSWTKQINFLQPCGYVYYSTIYSRTCKEEVYYICEKPAIQLQRGNNHWQEDWFVRPE</sequence>
<dbReference type="GO" id="GO:0005886">
    <property type="term" value="C:plasma membrane"/>
    <property type="evidence" value="ECO:0007669"/>
    <property type="project" value="UniProtKB-SubCell"/>
</dbReference>
<dbReference type="PROSITE" id="PS50041">
    <property type="entry name" value="C_TYPE_LECTIN_2"/>
    <property type="match status" value="1"/>
</dbReference>
<keyword evidence="4 13" id="KW-0812">Transmembrane</keyword>
<keyword evidence="9" id="KW-1015">Disulfide bond</keyword>
<evidence type="ECO:0000256" key="12">
    <source>
        <dbReference type="SAM" id="MobiDB-lite"/>
    </source>
</evidence>
<dbReference type="InParanoid" id="A0A663EE47"/>
<dbReference type="Ensembl" id="ENSACCT00020011043.1">
    <property type="protein sequence ID" value="ENSACCP00020010570.1"/>
    <property type="gene ID" value="ENSACCG00020007230.1"/>
</dbReference>
<evidence type="ECO:0000256" key="10">
    <source>
        <dbReference type="ARBA" id="ARBA00023170"/>
    </source>
</evidence>
<feature type="domain" description="C-type lectin" evidence="14">
    <location>
        <begin position="145"/>
        <end position="253"/>
    </location>
</feature>
<evidence type="ECO:0000256" key="7">
    <source>
        <dbReference type="ARBA" id="ARBA00022989"/>
    </source>
</evidence>
<evidence type="ECO:0000256" key="1">
    <source>
        <dbReference type="ARBA" id="ARBA00004401"/>
    </source>
</evidence>
<comment type="subcellular location">
    <subcellularLocation>
        <location evidence="1">Cell membrane</location>
        <topology evidence="1">Single-pass type II membrane protein</topology>
    </subcellularLocation>
</comment>
<dbReference type="GO" id="GO:0030246">
    <property type="term" value="F:carbohydrate binding"/>
    <property type="evidence" value="ECO:0007669"/>
    <property type="project" value="UniProtKB-KW"/>
</dbReference>
<keyword evidence="11" id="KW-0325">Glycoprotein</keyword>
<feature type="region of interest" description="Disordered" evidence="12">
    <location>
        <begin position="18"/>
        <end position="38"/>
    </location>
</feature>
<evidence type="ECO:0000313" key="15">
    <source>
        <dbReference type="Ensembl" id="ENSACCP00020010570.1"/>
    </source>
</evidence>
<dbReference type="GeneTree" id="ENSGT00940000156296"/>
<dbReference type="InterPro" id="IPR016187">
    <property type="entry name" value="CTDL_fold"/>
</dbReference>
<dbReference type="CDD" id="cd03593">
    <property type="entry name" value="CLECT_NK_receptors_like"/>
    <property type="match status" value="1"/>
</dbReference>
<evidence type="ECO:0000256" key="9">
    <source>
        <dbReference type="ARBA" id="ARBA00023157"/>
    </source>
</evidence>